<gene>
    <name evidence="1" type="ORF">EK398_09610</name>
</gene>
<evidence type="ECO:0000313" key="1">
    <source>
        <dbReference type="EMBL" id="RVU95079.1"/>
    </source>
</evidence>
<dbReference type="EMBL" id="RYZS01000001">
    <property type="protein sequence ID" value="RVU95079.1"/>
    <property type="molecule type" value="Genomic_DNA"/>
</dbReference>
<proteinExistence type="predicted"/>
<dbReference type="Proteomes" id="UP000288388">
    <property type="component" value="Unassembled WGS sequence"/>
</dbReference>
<reference evidence="1 2" key="1">
    <citation type="submission" date="2018-12" db="EMBL/GenBank/DDBJ databases">
        <title>A novel vanA-carrying plasmid in a clinical isolate of Enterococcus avium.</title>
        <authorList>
            <person name="Bernasconi O.J."/>
            <person name="Luzzaro F."/>
            <person name="Endimiani A."/>
        </authorList>
    </citation>
    <scope>NUCLEOTIDE SEQUENCE [LARGE SCALE GENOMIC DNA]</scope>
    <source>
        <strain evidence="1 2">LC0559/18</strain>
    </source>
</reference>
<organism evidence="1 2">
    <name type="scientific">Enterococcus avium</name>
    <name type="common">Streptococcus avium</name>
    <dbReference type="NCBI Taxonomy" id="33945"/>
    <lineage>
        <taxon>Bacteria</taxon>
        <taxon>Bacillati</taxon>
        <taxon>Bacillota</taxon>
        <taxon>Bacilli</taxon>
        <taxon>Lactobacillales</taxon>
        <taxon>Enterococcaceae</taxon>
        <taxon>Enterococcus</taxon>
    </lineage>
</organism>
<sequence length="69" mass="8003">MGKISKKDRDAAKRKALLIMRILGKDYEDHLFETHMQIISDSEELINKALEKEAFRKENETKRNNGGKA</sequence>
<accession>A0A437UN85</accession>
<evidence type="ECO:0000313" key="2">
    <source>
        <dbReference type="Proteomes" id="UP000288388"/>
    </source>
</evidence>
<comment type="caution">
    <text evidence="1">The sequence shown here is derived from an EMBL/GenBank/DDBJ whole genome shotgun (WGS) entry which is preliminary data.</text>
</comment>
<dbReference type="AlphaFoldDB" id="A0A437UN85"/>
<dbReference type="RefSeq" id="WP_127978936.1">
    <property type="nucleotide sequence ID" value="NZ_JARPVY010000076.1"/>
</dbReference>
<name>A0A437UN85_ENTAV</name>
<protein>
    <submittedName>
        <fullName evidence="1">Uncharacterized protein</fullName>
    </submittedName>
</protein>